<sequence length="50" mass="5845">MQSQNCKSELLWQTITDKNNPALWKMIYVDIPFKSSLGFPSKDYKVCSFL</sequence>
<reference evidence="1 2" key="2">
    <citation type="submission" date="2018-11" db="EMBL/GenBank/DDBJ databases">
        <authorList>
            <consortium name="Pathogen Informatics"/>
        </authorList>
    </citation>
    <scope>NUCLEOTIDE SEQUENCE [LARGE SCALE GENOMIC DNA]</scope>
    <source>
        <strain evidence="1">Dakar</strain>
        <strain evidence="2">Dakar, Senegal</strain>
    </source>
</reference>
<evidence type="ECO:0000313" key="1">
    <source>
        <dbReference type="EMBL" id="VDP63673.1"/>
    </source>
</evidence>
<evidence type="ECO:0000313" key="2">
    <source>
        <dbReference type="Proteomes" id="UP000279833"/>
    </source>
</evidence>
<reference evidence="3" key="1">
    <citation type="submission" date="2016-06" db="UniProtKB">
        <authorList>
            <consortium name="WormBaseParasite"/>
        </authorList>
    </citation>
    <scope>IDENTIFICATION</scope>
</reference>
<keyword evidence="2" id="KW-1185">Reference proteome</keyword>
<organism evidence="3">
    <name type="scientific">Schistosoma curassoni</name>
    <dbReference type="NCBI Taxonomy" id="6186"/>
    <lineage>
        <taxon>Eukaryota</taxon>
        <taxon>Metazoa</taxon>
        <taxon>Spiralia</taxon>
        <taxon>Lophotrochozoa</taxon>
        <taxon>Platyhelminthes</taxon>
        <taxon>Trematoda</taxon>
        <taxon>Digenea</taxon>
        <taxon>Strigeidida</taxon>
        <taxon>Schistosomatoidea</taxon>
        <taxon>Schistosomatidae</taxon>
        <taxon>Schistosoma</taxon>
    </lineage>
</organism>
<protein>
    <submittedName>
        <fullName evidence="1 3">Uncharacterized protein</fullName>
    </submittedName>
</protein>
<dbReference type="AlphaFoldDB" id="A0A183KR01"/>
<dbReference type="Proteomes" id="UP000279833">
    <property type="component" value="Unassembled WGS sequence"/>
</dbReference>
<dbReference type="WBParaSite" id="SCUD_0001749001-mRNA-1">
    <property type="protein sequence ID" value="SCUD_0001749001-mRNA-1"/>
    <property type="gene ID" value="SCUD_0001749001"/>
</dbReference>
<name>A0A183KR01_9TREM</name>
<proteinExistence type="predicted"/>
<evidence type="ECO:0000313" key="3">
    <source>
        <dbReference type="WBParaSite" id="SCUD_0001749001-mRNA-1"/>
    </source>
</evidence>
<accession>A0A183KR01</accession>
<dbReference type="EMBL" id="UZAK01039854">
    <property type="protein sequence ID" value="VDP63673.1"/>
    <property type="molecule type" value="Genomic_DNA"/>
</dbReference>
<gene>
    <name evidence="1" type="ORF">SCUD_LOCUS17488</name>
</gene>